<dbReference type="Proteomes" id="UP000646946">
    <property type="component" value="Unassembled WGS sequence"/>
</dbReference>
<dbReference type="InterPro" id="IPR043148">
    <property type="entry name" value="TagF_C"/>
</dbReference>
<evidence type="ECO:0000313" key="2">
    <source>
        <dbReference type="Proteomes" id="UP000646946"/>
    </source>
</evidence>
<dbReference type="Pfam" id="PF05159">
    <property type="entry name" value="Capsule_synth"/>
    <property type="match status" value="1"/>
</dbReference>
<evidence type="ECO:0000313" key="1">
    <source>
        <dbReference type="EMBL" id="HIK00697.1"/>
    </source>
</evidence>
<organism evidence="1 2">
    <name type="scientific">Candidatus Naiadarchaeum limnaeum</name>
    <dbReference type="NCBI Taxonomy" id="2756139"/>
    <lineage>
        <taxon>Archaea</taxon>
        <taxon>Candidatus Undinarchaeota</taxon>
        <taxon>Candidatus Undinarchaeia</taxon>
        <taxon>Candidatus Naiadarchaeales</taxon>
        <taxon>Candidatus Naiadarchaeaceae</taxon>
        <taxon>Candidatus Naiadarchaeum</taxon>
    </lineage>
</organism>
<dbReference type="GO" id="GO:0000271">
    <property type="term" value="P:polysaccharide biosynthetic process"/>
    <property type="evidence" value="ECO:0007669"/>
    <property type="project" value="InterPro"/>
</dbReference>
<comment type="caution">
    <text evidence="1">The sequence shown here is derived from an EMBL/GenBank/DDBJ whole genome shotgun (WGS) entry which is preliminary data.</text>
</comment>
<protein>
    <recommendedName>
        <fullName evidence="3">UDP-N-acetylglucosamine 2-epimerase domain-containing protein</fullName>
    </recommendedName>
</protein>
<dbReference type="SUPFAM" id="SSF53756">
    <property type="entry name" value="UDP-Glycosyltransferase/glycogen phosphorylase"/>
    <property type="match status" value="1"/>
</dbReference>
<sequence>MKKRSAMLVLDSQKLEFSIPFKKVYDFASLTLKKFRFQAVKNLILEKQKKGIDVNAVALDRRTETFFNQNKIPHISRRDVTADVYNIKYGEITFNFLRNLIKVLKQVDPQSTYRGILLPYLDEKNLWRAFVLPAIRSLDAFIELIKKYRPNQAIILNSAHFSQKLFMLAAESNGVVIEDRSGKFSHIPWKIKRFAIENLGFLNFPPYFRKLKARHISAPTKTKKKILIAHDLISPTKVIPWAKKLVKKYEVVYVGVHESGEIFERAGIKYKRLQDYATEGALASIYAQKAIFRKDFEKVFGNPKLREALYYKNIDISKVLDEMLLYMHYIGYPTLVTYIELFNQMIATELPDLVVTVDELSRFGRILIAAGNKKGVKTLIVQHGAIWDHALFDGSKCTKFAAYGAQTKKNLLKRKVRNDQIVIAGQAEDIPTESAEKIRRRICTKLNISNKKPVITFTSQALTESVNYKSFEILYETIKEFPRMQFVIKLHPDELDRFHREFIRKLGLENITIVKDINIQELIIASDLIINVYSTAGIEALSLGKPVVSINANFPDSYFPNGTGAYIVRHTKHLKEAINTIVIDRRYPSPERIKRGNKYYIKEVGEKACKNVAKLIDKMVE</sequence>
<keyword evidence="2" id="KW-1185">Reference proteome</keyword>
<dbReference type="AlphaFoldDB" id="A0A832XJJ5"/>
<dbReference type="InterPro" id="IPR007833">
    <property type="entry name" value="Capsule_polysaccharide_synth"/>
</dbReference>
<dbReference type="GO" id="GO:0015774">
    <property type="term" value="P:polysaccharide transport"/>
    <property type="evidence" value="ECO:0007669"/>
    <property type="project" value="InterPro"/>
</dbReference>
<proteinExistence type="predicted"/>
<reference evidence="1 2" key="1">
    <citation type="journal article" name="Nat. Commun.">
        <title>Undinarchaeota illuminate DPANN phylogeny and the impact of gene transfer on archaeal evolution.</title>
        <authorList>
            <person name="Dombrowski N."/>
            <person name="Williams T.A."/>
            <person name="Sun J."/>
            <person name="Woodcroft B.J."/>
            <person name="Lee J.H."/>
            <person name="Minh B.Q."/>
            <person name="Rinke C."/>
            <person name="Spang A."/>
        </authorList>
    </citation>
    <scope>NUCLEOTIDE SEQUENCE [LARGE SCALE GENOMIC DNA]</scope>
    <source>
        <strain evidence="1">MAG_bin1129</strain>
    </source>
</reference>
<gene>
    <name evidence="1" type="ORF">H1016_04105</name>
</gene>
<name>A0A832XJJ5_9ARCH</name>
<accession>A0A832XJJ5</accession>
<dbReference type="Gene3D" id="3.40.50.12580">
    <property type="match status" value="1"/>
</dbReference>
<evidence type="ECO:0008006" key="3">
    <source>
        <dbReference type="Google" id="ProtNLM"/>
    </source>
</evidence>
<dbReference type="EMBL" id="DVAB01000033">
    <property type="protein sequence ID" value="HIK00697.1"/>
    <property type="molecule type" value="Genomic_DNA"/>
</dbReference>